<evidence type="ECO:0000313" key="2">
    <source>
        <dbReference type="Proteomes" id="UP000193228"/>
    </source>
</evidence>
<dbReference type="Proteomes" id="UP000193228">
    <property type="component" value="Unassembled WGS sequence"/>
</dbReference>
<accession>A0A1X7KP49</accession>
<reference evidence="2" key="1">
    <citation type="submission" date="2017-04" db="EMBL/GenBank/DDBJ databases">
        <authorList>
            <person name="Varghese N."/>
            <person name="Submissions S."/>
        </authorList>
    </citation>
    <scope>NUCLEOTIDE SEQUENCE [LARGE SCALE GENOMIC DNA]</scope>
    <source>
        <strain evidence="2">LMG 29540</strain>
    </source>
</reference>
<protein>
    <submittedName>
        <fullName evidence="1">Uncharacterized protein</fullName>
    </submittedName>
</protein>
<dbReference type="STRING" id="1515439.SAMN06265784_104151"/>
<proteinExistence type="predicted"/>
<dbReference type="EMBL" id="FXAT01000004">
    <property type="protein sequence ID" value="SMG43338.1"/>
    <property type="molecule type" value="Genomic_DNA"/>
</dbReference>
<keyword evidence="2" id="KW-1185">Reference proteome</keyword>
<gene>
    <name evidence="1" type="ORF">SAMN06265784_104151</name>
</gene>
<dbReference type="RefSeq" id="WP_085483826.1">
    <property type="nucleotide sequence ID" value="NZ_FXAT01000004.1"/>
</dbReference>
<evidence type="ECO:0000313" key="1">
    <source>
        <dbReference type="EMBL" id="SMG43338.1"/>
    </source>
</evidence>
<name>A0A1X7KP49_9BURK</name>
<organism evidence="1 2">
    <name type="scientific">Paraburkholderia susongensis</name>
    <dbReference type="NCBI Taxonomy" id="1515439"/>
    <lineage>
        <taxon>Bacteria</taxon>
        <taxon>Pseudomonadati</taxon>
        <taxon>Pseudomonadota</taxon>
        <taxon>Betaproteobacteria</taxon>
        <taxon>Burkholderiales</taxon>
        <taxon>Burkholderiaceae</taxon>
        <taxon>Paraburkholderia</taxon>
    </lineage>
</organism>
<dbReference type="AlphaFoldDB" id="A0A1X7KP49"/>
<sequence>MSDSLSSRIGSLITLDLLKALDELYPLRLPDPKDSPAELWIKVGERRLVEVLHAKYAEANDPS</sequence>